<accession>A0A975ASI5</accession>
<sequence length="348" mass="36234">MARAAPGRVDPGRPDETVLAARHATLRFAVAVSLAFVVCEAMTWRPTFLAPLLAGVLLVNLPGRPPFKVGAMLVVAMALAALFSWLLSTLLQHAPVVLFGAISVCLFVLFLTMLTGGPALPAILGLVCLSTVPIVAMAYPTEAGRLPLALVRGIALAMLAIWLVYAVWPRSLPRRAAPPPAAPPAPIATALAATAVVVPMMLVFLLFAPTQAMAVLIGTVLLVANFDLQRSQQDAVRRVLANAAGGVTGQGAYWVLLMGPSLLTLGLILFALGIVIGARFARGDPNAAALTVGCNAMLIILSSAIAAGPGDPGQWMTRVMQFALAGLFAVGAMQLVWHRTKPAARQPG</sequence>
<proteinExistence type="predicted"/>
<feature type="transmembrane region" description="Helical" evidence="1">
    <location>
        <begin position="69"/>
        <end position="87"/>
    </location>
</feature>
<dbReference type="AlphaFoldDB" id="A0A975ASI5"/>
<feature type="transmembrane region" description="Helical" evidence="1">
    <location>
        <begin position="287"/>
        <end position="307"/>
    </location>
</feature>
<feature type="transmembrane region" description="Helical" evidence="1">
    <location>
        <begin position="94"/>
        <end position="113"/>
    </location>
</feature>
<dbReference type="Proteomes" id="UP000639274">
    <property type="component" value="Chromosome"/>
</dbReference>
<keyword evidence="3" id="KW-1185">Reference proteome</keyword>
<dbReference type="KEGG" id="lsf:I8J32_002330"/>
<evidence type="ECO:0000313" key="3">
    <source>
        <dbReference type="Proteomes" id="UP000639274"/>
    </source>
</evidence>
<organism evidence="2 3">
    <name type="scientific">Agrilutibacter solisilvae</name>
    <dbReference type="NCBI Taxonomy" id="2763317"/>
    <lineage>
        <taxon>Bacteria</taxon>
        <taxon>Pseudomonadati</taxon>
        <taxon>Pseudomonadota</taxon>
        <taxon>Gammaproteobacteria</taxon>
        <taxon>Lysobacterales</taxon>
        <taxon>Lysobacteraceae</taxon>
        <taxon>Agrilutibacter</taxon>
    </lineage>
</organism>
<name>A0A975ASI5_9GAMM</name>
<dbReference type="Pfam" id="PF11168">
    <property type="entry name" value="DUF2955"/>
    <property type="match status" value="1"/>
</dbReference>
<keyword evidence="1" id="KW-0472">Membrane</keyword>
<dbReference type="InterPro" id="IPR022604">
    <property type="entry name" value="DUF2955"/>
</dbReference>
<feature type="transmembrane region" description="Helical" evidence="1">
    <location>
        <begin position="146"/>
        <end position="167"/>
    </location>
</feature>
<gene>
    <name evidence="2" type="ORF">I8J32_002330</name>
</gene>
<evidence type="ECO:0000256" key="1">
    <source>
        <dbReference type="SAM" id="Phobius"/>
    </source>
</evidence>
<feature type="transmembrane region" description="Helical" evidence="1">
    <location>
        <begin position="20"/>
        <end position="39"/>
    </location>
</feature>
<feature type="transmembrane region" description="Helical" evidence="1">
    <location>
        <begin position="119"/>
        <end position="139"/>
    </location>
</feature>
<evidence type="ECO:0000313" key="2">
    <source>
        <dbReference type="EMBL" id="QSX78787.1"/>
    </source>
</evidence>
<dbReference type="EMBL" id="CP071518">
    <property type="protein sequence ID" value="QSX78787.1"/>
    <property type="molecule type" value="Genomic_DNA"/>
</dbReference>
<reference evidence="2 3" key="1">
    <citation type="submission" date="2021-03" db="EMBL/GenBank/DDBJ databases">
        <title>Lysobacter sp. nov. isolated from soil of gangwondo yeongwol, south Korea.</title>
        <authorList>
            <person name="Kim K.R."/>
            <person name="Kim K.H."/>
            <person name="Jeon C.O."/>
        </authorList>
    </citation>
    <scope>NUCLEOTIDE SEQUENCE [LARGE SCALE GENOMIC DNA]</scope>
    <source>
        <strain evidence="2 3">R19</strain>
    </source>
</reference>
<protein>
    <submittedName>
        <fullName evidence="2">DUF2955 domain-containing protein</fullName>
    </submittedName>
</protein>
<feature type="transmembrane region" description="Helical" evidence="1">
    <location>
        <begin position="251"/>
        <end position="275"/>
    </location>
</feature>
<feature type="transmembrane region" description="Helical" evidence="1">
    <location>
        <begin position="319"/>
        <end position="337"/>
    </location>
</feature>
<feature type="transmembrane region" description="Helical" evidence="1">
    <location>
        <begin position="187"/>
        <end position="207"/>
    </location>
</feature>
<keyword evidence="1" id="KW-1133">Transmembrane helix</keyword>
<keyword evidence="1" id="KW-0812">Transmembrane</keyword>
<dbReference type="RefSeq" id="WP_200615438.1">
    <property type="nucleotide sequence ID" value="NZ_CP071518.1"/>
</dbReference>